<reference evidence="11 12" key="1">
    <citation type="journal article" date="2019" name="Proc. Natl. Acad. Sci. U.S.A.">
        <title>Regulatory changes in pterin and carotenoid genes underlie balanced color polymorphisms in the wall lizard.</title>
        <authorList>
            <person name="Andrade P."/>
            <person name="Pinho C."/>
            <person name="Perez I de Lanuza G."/>
            <person name="Afonso S."/>
            <person name="Brejcha J."/>
            <person name="Rubin C.J."/>
            <person name="Wallerman O."/>
            <person name="Pereira P."/>
            <person name="Sabatino S.J."/>
            <person name="Bellati A."/>
            <person name="Pellitteri-Rosa D."/>
            <person name="Bosakova Z."/>
            <person name="Bunikis I."/>
            <person name="Carretero M.A."/>
            <person name="Feiner N."/>
            <person name="Marsik P."/>
            <person name="Pauperio F."/>
            <person name="Salvi D."/>
            <person name="Soler L."/>
            <person name="While G.M."/>
            <person name="Uller T."/>
            <person name="Font E."/>
            <person name="Andersson L."/>
            <person name="Carneiro M."/>
        </authorList>
    </citation>
    <scope>NUCLEOTIDE SEQUENCE</scope>
</reference>
<evidence type="ECO:0000256" key="4">
    <source>
        <dbReference type="ARBA" id="ARBA00015253"/>
    </source>
</evidence>
<comment type="subcellular location">
    <subcellularLocation>
        <location evidence="2">Chromosome</location>
        <location evidence="2">Telomere</location>
    </subcellularLocation>
    <subcellularLocation>
        <location evidence="1">Nucleus</location>
    </subcellularLocation>
</comment>
<dbReference type="GO" id="GO:0060383">
    <property type="term" value="P:positive regulation of DNA strand elongation"/>
    <property type="evidence" value="ECO:0007669"/>
    <property type="project" value="Ensembl"/>
</dbReference>
<dbReference type="Gene3D" id="2.40.50.140">
    <property type="entry name" value="Nucleic acid-binding proteins"/>
    <property type="match status" value="3"/>
</dbReference>
<dbReference type="GO" id="GO:2001032">
    <property type="term" value="P:regulation of double-strand break repair via nonhomologous end joining"/>
    <property type="evidence" value="ECO:0007669"/>
    <property type="project" value="Ensembl"/>
</dbReference>
<dbReference type="GO" id="GO:0070187">
    <property type="term" value="C:shelterin complex"/>
    <property type="evidence" value="ECO:0007669"/>
    <property type="project" value="Ensembl"/>
</dbReference>
<dbReference type="InterPro" id="IPR032042">
    <property type="entry name" value="POT1PC"/>
</dbReference>
<dbReference type="GO" id="GO:1905773">
    <property type="term" value="F:8-hydroxy-2'-deoxyguanosine DNA binding"/>
    <property type="evidence" value="ECO:0007669"/>
    <property type="project" value="Ensembl"/>
</dbReference>
<evidence type="ECO:0000256" key="2">
    <source>
        <dbReference type="ARBA" id="ARBA00004574"/>
    </source>
</evidence>
<evidence type="ECO:0000256" key="5">
    <source>
        <dbReference type="ARBA" id="ARBA00022454"/>
    </source>
</evidence>
<evidence type="ECO:0000256" key="6">
    <source>
        <dbReference type="ARBA" id="ARBA00022895"/>
    </source>
</evidence>
<keyword evidence="12" id="KW-1185">Reference proteome</keyword>
<evidence type="ECO:0000256" key="3">
    <source>
        <dbReference type="ARBA" id="ARBA00008442"/>
    </source>
</evidence>
<dbReference type="GO" id="GO:0007004">
    <property type="term" value="P:telomere maintenance via telomerase"/>
    <property type="evidence" value="ECO:0007669"/>
    <property type="project" value="Ensembl"/>
</dbReference>
<evidence type="ECO:0000259" key="10">
    <source>
        <dbReference type="SMART" id="SM00976"/>
    </source>
</evidence>
<dbReference type="SMART" id="SM00976">
    <property type="entry name" value="Telo_bind"/>
    <property type="match status" value="1"/>
</dbReference>
<dbReference type="InterPro" id="IPR028389">
    <property type="entry name" value="POT1"/>
</dbReference>
<evidence type="ECO:0000256" key="1">
    <source>
        <dbReference type="ARBA" id="ARBA00004123"/>
    </source>
</evidence>
<dbReference type="Pfam" id="PF16686">
    <property type="entry name" value="POT1PC"/>
    <property type="match status" value="1"/>
</dbReference>
<dbReference type="GO" id="GO:0010521">
    <property type="term" value="F:telomerase inhibitor activity"/>
    <property type="evidence" value="ECO:0007669"/>
    <property type="project" value="Ensembl"/>
</dbReference>
<dbReference type="GO" id="GO:0005654">
    <property type="term" value="C:nucleoplasm"/>
    <property type="evidence" value="ECO:0007669"/>
    <property type="project" value="Ensembl"/>
</dbReference>
<keyword evidence="8" id="KW-0539">Nucleus</keyword>
<feature type="domain" description="Telomeric single stranded DNA binding POT1/Cdc13" evidence="10">
    <location>
        <begin position="171"/>
        <end position="301"/>
    </location>
</feature>
<dbReference type="FunFam" id="2.40.50.140:FF:000138">
    <property type="entry name" value="Protection of telomeres 1 homolog"/>
    <property type="match status" value="1"/>
</dbReference>
<dbReference type="FunFam" id="2.40.50.140:FF:000119">
    <property type="entry name" value="Protection of telomeres 1 homolog"/>
    <property type="match status" value="1"/>
</dbReference>
<dbReference type="GO" id="GO:1905840">
    <property type="term" value="P:positive regulation of telomeric D-loop disassembly"/>
    <property type="evidence" value="ECO:0007669"/>
    <property type="project" value="Ensembl"/>
</dbReference>
<dbReference type="GO" id="GO:0070200">
    <property type="term" value="P:establishment of protein localization to telomere"/>
    <property type="evidence" value="ECO:0007669"/>
    <property type="project" value="Ensembl"/>
</dbReference>
<name>A0A670J916_PODMU</name>
<evidence type="ECO:0000313" key="11">
    <source>
        <dbReference type="Ensembl" id="ENSPMRP00000020756.1"/>
    </source>
</evidence>
<sequence>MPLEEIRGSFRVFENSLRGSLQKVGFEHLQVGCDCASKYVQGTVAASYPLSKVGNGTSFFKIILQESENPCSKAGAINTYMFGKLAEECASVVHQGDIVVVAGFSMAKSTSEADGHCCRLEVSDEAGSTIYIKMKRKIKTRESTHQVCTRSSNTITGSETIAMPVTPSYTYTPLNRVKGGTIVNLYGAVKFFKPPYKCKGTDYCSVITIVDQSDAKLICSLFNVNRDALPQIYKNGDIVRFHRIKIKEFSGQLQGISSSGFAALTFDGAVGTPVVPRTSSKLFTFTDEDRKTIEDLRIWVASNLLNSAVVAKLSGIQPPMYFDLTCQLVGKAKLDGSSYLLKVWDGTKCPFTYWKLHVREDDLEGDSVLIHRLRNLTVDVVVYDNHVQLAKSLKVGTFIRLYSLHAKFQSPEDEPDVSYLQFHLHGGTTYGRGITSLPEGHADVEDLKKFLNSVDLMEDESSESPSEPENAYFTLGSCSEGCQQLSVTVLRDHQHFEVTALSTILNSRSPQPYRIRAKLRQFEPEKLHQSVKLHCPQCNLLCKHCSNPKAIASLSPLATQKDPLWEPTTIAQALGLVPLEYVFVMKFMLDDGTGTLNVYLMDCKDFFQIPASEVLTNNIFQENIERIMNKLCPSGTNLDDLPWLDCFIKSYYVTDGREQQICYRVFDTTIAEDV</sequence>
<comment type="similarity">
    <text evidence="3">Belongs to the telombin family.</text>
</comment>
<evidence type="ECO:0000256" key="9">
    <source>
        <dbReference type="ARBA" id="ARBA00084040"/>
    </source>
</evidence>
<dbReference type="GO" id="GO:0098505">
    <property type="term" value="F:G-rich strand telomeric DNA binding"/>
    <property type="evidence" value="ECO:0007669"/>
    <property type="project" value="Ensembl"/>
</dbReference>
<dbReference type="Proteomes" id="UP000472272">
    <property type="component" value="Chromosome 10"/>
</dbReference>
<keyword evidence="6" id="KW-0779">Telomere</keyword>
<evidence type="ECO:0000256" key="8">
    <source>
        <dbReference type="ARBA" id="ARBA00023242"/>
    </source>
</evidence>
<dbReference type="PANTHER" id="PTHR14513">
    <property type="entry name" value="PROTECTION OF TELOMERES 1"/>
    <property type="match status" value="1"/>
</dbReference>
<dbReference type="GeneTree" id="ENSGT00390000018285"/>
<reference evidence="11" key="2">
    <citation type="submission" date="2025-08" db="UniProtKB">
        <authorList>
            <consortium name="Ensembl"/>
        </authorList>
    </citation>
    <scope>IDENTIFICATION</scope>
</reference>
<evidence type="ECO:0000256" key="7">
    <source>
        <dbReference type="ARBA" id="ARBA00023125"/>
    </source>
</evidence>
<dbReference type="Pfam" id="PF21375">
    <property type="entry name" value="POT1_C_insert"/>
    <property type="match status" value="1"/>
</dbReference>
<dbReference type="GO" id="GO:1990955">
    <property type="term" value="F:G-rich single-stranded DNA binding"/>
    <property type="evidence" value="ECO:0007669"/>
    <property type="project" value="Ensembl"/>
</dbReference>
<dbReference type="CDD" id="cd04497">
    <property type="entry name" value="hPOT1_OB1_like"/>
    <property type="match status" value="1"/>
</dbReference>
<dbReference type="GO" id="GO:0032211">
    <property type="term" value="P:negative regulation of telomere maintenance via telomerase"/>
    <property type="evidence" value="ECO:0007669"/>
    <property type="project" value="Ensembl"/>
</dbReference>
<dbReference type="InterPro" id="IPR011564">
    <property type="entry name" value="Telomer_end-bd_POT1/Cdc13"/>
</dbReference>
<dbReference type="GO" id="GO:0061821">
    <property type="term" value="F:telomeric D-loop binding"/>
    <property type="evidence" value="ECO:0007669"/>
    <property type="project" value="Ensembl"/>
</dbReference>
<dbReference type="Ensembl" id="ENSPMRT00000022041.1">
    <property type="protein sequence ID" value="ENSPMRP00000020756.1"/>
    <property type="gene ID" value="ENSPMRG00000013479.1"/>
</dbReference>
<dbReference type="InterPro" id="IPR012340">
    <property type="entry name" value="NA-bd_OB-fold"/>
</dbReference>
<accession>A0A670J916</accession>
<dbReference type="InterPro" id="IPR048953">
    <property type="entry name" value="POT1_C_insert"/>
</dbReference>
<keyword evidence="5" id="KW-0158">Chromosome</keyword>
<dbReference type="PANTHER" id="PTHR14513:SF0">
    <property type="entry name" value="PROTECTION OF TELOMERES PROTEIN 1"/>
    <property type="match status" value="1"/>
</dbReference>
<dbReference type="GO" id="GO:0032212">
    <property type="term" value="P:positive regulation of telomere maintenance via telomerase"/>
    <property type="evidence" value="ECO:0007669"/>
    <property type="project" value="Ensembl"/>
</dbReference>
<dbReference type="SUPFAM" id="SSF50249">
    <property type="entry name" value="Nucleic acid-binding proteins"/>
    <property type="match status" value="2"/>
</dbReference>
<dbReference type="Pfam" id="PF02765">
    <property type="entry name" value="POT1"/>
    <property type="match status" value="1"/>
</dbReference>
<dbReference type="OMA" id="NHVHLAK"/>
<dbReference type="GO" id="GO:0016233">
    <property type="term" value="P:telomere capping"/>
    <property type="evidence" value="ECO:0007669"/>
    <property type="project" value="Ensembl"/>
</dbReference>
<dbReference type="AlphaFoldDB" id="A0A670J916"/>
<dbReference type="GO" id="GO:0032202">
    <property type="term" value="P:telomere assembly"/>
    <property type="evidence" value="ECO:0007669"/>
    <property type="project" value="Ensembl"/>
</dbReference>
<reference evidence="11" key="3">
    <citation type="submission" date="2025-09" db="UniProtKB">
        <authorList>
            <consortium name="Ensembl"/>
        </authorList>
    </citation>
    <scope>IDENTIFICATION</scope>
</reference>
<protein>
    <recommendedName>
        <fullName evidence="4">Protection of telomeres protein 1</fullName>
    </recommendedName>
    <alternativeName>
        <fullName evidence="9">POT1-like telomere end-binding protein</fullName>
    </alternativeName>
</protein>
<dbReference type="GO" id="GO:0017151">
    <property type="term" value="F:DEAD/H-box RNA helicase binding"/>
    <property type="evidence" value="ECO:0007669"/>
    <property type="project" value="Ensembl"/>
</dbReference>
<dbReference type="GO" id="GO:0061820">
    <property type="term" value="P:telomeric D-loop disassembly"/>
    <property type="evidence" value="ECO:0007669"/>
    <property type="project" value="Ensembl"/>
</dbReference>
<organism evidence="11 12">
    <name type="scientific">Podarcis muralis</name>
    <name type="common">Wall lizard</name>
    <name type="synonym">Lacerta muralis</name>
    <dbReference type="NCBI Taxonomy" id="64176"/>
    <lineage>
        <taxon>Eukaryota</taxon>
        <taxon>Metazoa</taxon>
        <taxon>Chordata</taxon>
        <taxon>Craniata</taxon>
        <taxon>Vertebrata</taxon>
        <taxon>Euteleostomi</taxon>
        <taxon>Lepidosauria</taxon>
        <taxon>Squamata</taxon>
        <taxon>Bifurcata</taxon>
        <taxon>Unidentata</taxon>
        <taxon>Episquamata</taxon>
        <taxon>Laterata</taxon>
        <taxon>Lacertibaenia</taxon>
        <taxon>Lacertidae</taxon>
        <taxon>Podarcis</taxon>
    </lineage>
</organism>
<proteinExistence type="inferred from homology"/>
<keyword evidence="7" id="KW-0238">DNA-binding</keyword>
<dbReference type="CDD" id="cd04498">
    <property type="entry name" value="hPOT1_OB2"/>
    <property type="match status" value="1"/>
</dbReference>
<evidence type="ECO:0000313" key="12">
    <source>
        <dbReference type="Proteomes" id="UP000472272"/>
    </source>
</evidence>
<gene>
    <name evidence="11" type="primary">POT1</name>
</gene>